<evidence type="ECO:0000313" key="2">
    <source>
        <dbReference type="EMBL" id="KFD51659.1"/>
    </source>
</evidence>
<name>A0A085M363_9BILA</name>
<accession>A0A085M363</accession>
<gene>
    <name evidence="2" type="ORF">M513_07538</name>
</gene>
<dbReference type="AlphaFoldDB" id="A0A085M363"/>
<reference evidence="2 3" key="1">
    <citation type="journal article" date="2014" name="Nat. Genet.">
        <title>Genome and transcriptome of the porcine whipworm Trichuris suis.</title>
        <authorList>
            <person name="Jex A.R."/>
            <person name="Nejsum P."/>
            <person name="Schwarz E.M."/>
            <person name="Hu L."/>
            <person name="Young N.D."/>
            <person name="Hall R.S."/>
            <person name="Korhonen P.K."/>
            <person name="Liao S."/>
            <person name="Thamsborg S."/>
            <person name="Xia J."/>
            <person name="Xu P."/>
            <person name="Wang S."/>
            <person name="Scheerlinck J.P."/>
            <person name="Hofmann A."/>
            <person name="Sternberg P.W."/>
            <person name="Wang J."/>
            <person name="Gasser R.B."/>
        </authorList>
    </citation>
    <scope>NUCLEOTIDE SEQUENCE [LARGE SCALE GENOMIC DNA]</scope>
    <source>
        <strain evidence="2">DCEP-RM93M</strain>
    </source>
</reference>
<evidence type="ECO:0000256" key="1">
    <source>
        <dbReference type="SAM" id="MobiDB-lite"/>
    </source>
</evidence>
<organism evidence="2 3">
    <name type="scientific">Trichuris suis</name>
    <name type="common">pig whipworm</name>
    <dbReference type="NCBI Taxonomy" id="68888"/>
    <lineage>
        <taxon>Eukaryota</taxon>
        <taxon>Metazoa</taxon>
        <taxon>Ecdysozoa</taxon>
        <taxon>Nematoda</taxon>
        <taxon>Enoplea</taxon>
        <taxon>Dorylaimia</taxon>
        <taxon>Trichinellida</taxon>
        <taxon>Trichuridae</taxon>
        <taxon>Trichuris</taxon>
    </lineage>
</organism>
<protein>
    <submittedName>
        <fullName evidence="2">Uncharacterized protein</fullName>
    </submittedName>
</protein>
<keyword evidence="3" id="KW-1185">Reference proteome</keyword>
<dbReference type="Proteomes" id="UP000030764">
    <property type="component" value="Unassembled WGS sequence"/>
</dbReference>
<sequence length="73" mass="8284">MDLIAERECFRFLTGRNLGLAEFQASFGSPEEPPSSPTEAHRGGPRYKDTSMVERCSPFSNYNYTATIWPHMP</sequence>
<feature type="region of interest" description="Disordered" evidence="1">
    <location>
        <begin position="26"/>
        <end position="51"/>
    </location>
</feature>
<proteinExistence type="predicted"/>
<evidence type="ECO:0000313" key="3">
    <source>
        <dbReference type="Proteomes" id="UP000030764"/>
    </source>
</evidence>
<feature type="compositionally biased region" description="Basic and acidic residues" evidence="1">
    <location>
        <begin position="39"/>
        <end position="51"/>
    </location>
</feature>
<dbReference type="EMBL" id="KL363237">
    <property type="protein sequence ID" value="KFD51659.1"/>
    <property type="molecule type" value="Genomic_DNA"/>
</dbReference>